<name>A0AAQ3NU40_VIGMU</name>
<reference evidence="1 2" key="1">
    <citation type="journal article" date="2023" name="Life. Sci Alliance">
        <title>Evolutionary insights into 3D genome organization and epigenetic landscape of Vigna mungo.</title>
        <authorList>
            <person name="Junaid A."/>
            <person name="Singh B."/>
            <person name="Bhatia S."/>
        </authorList>
    </citation>
    <scope>NUCLEOTIDE SEQUENCE [LARGE SCALE GENOMIC DNA]</scope>
    <source>
        <strain evidence="1">Urdbean</strain>
    </source>
</reference>
<gene>
    <name evidence="1" type="ORF">V8G54_012109</name>
</gene>
<organism evidence="1 2">
    <name type="scientific">Vigna mungo</name>
    <name type="common">Black gram</name>
    <name type="synonym">Phaseolus mungo</name>
    <dbReference type="NCBI Taxonomy" id="3915"/>
    <lineage>
        <taxon>Eukaryota</taxon>
        <taxon>Viridiplantae</taxon>
        <taxon>Streptophyta</taxon>
        <taxon>Embryophyta</taxon>
        <taxon>Tracheophyta</taxon>
        <taxon>Spermatophyta</taxon>
        <taxon>Magnoliopsida</taxon>
        <taxon>eudicotyledons</taxon>
        <taxon>Gunneridae</taxon>
        <taxon>Pentapetalae</taxon>
        <taxon>rosids</taxon>
        <taxon>fabids</taxon>
        <taxon>Fabales</taxon>
        <taxon>Fabaceae</taxon>
        <taxon>Papilionoideae</taxon>
        <taxon>50 kb inversion clade</taxon>
        <taxon>NPAAA clade</taxon>
        <taxon>indigoferoid/millettioid clade</taxon>
        <taxon>Phaseoleae</taxon>
        <taxon>Vigna</taxon>
    </lineage>
</organism>
<dbReference type="AlphaFoldDB" id="A0AAQ3NU40"/>
<dbReference type="Proteomes" id="UP001374535">
    <property type="component" value="Chromosome 4"/>
</dbReference>
<protein>
    <submittedName>
        <fullName evidence="1">Uncharacterized protein</fullName>
    </submittedName>
</protein>
<proteinExistence type="predicted"/>
<dbReference type="EMBL" id="CP144697">
    <property type="protein sequence ID" value="WVZ14543.1"/>
    <property type="molecule type" value="Genomic_DNA"/>
</dbReference>
<keyword evidence="2" id="KW-1185">Reference proteome</keyword>
<evidence type="ECO:0000313" key="2">
    <source>
        <dbReference type="Proteomes" id="UP001374535"/>
    </source>
</evidence>
<sequence>MNNRGLAMHKKIIRSTFLIMGKEEELHPKGFHFLLSYQKQVHPIGSARSPNPCLLSSLVQLYCMDNPSKTQPCQIQVPWSGSSSISCGISHESFLSNHASCYSKSITQEQTSITKTLTFITLQISELNYQQFTEQLTVDPERNKCTVQQTTI</sequence>
<accession>A0AAQ3NU40</accession>
<evidence type="ECO:0000313" key="1">
    <source>
        <dbReference type="EMBL" id="WVZ14543.1"/>
    </source>
</evidence>